<evidence type="ECO:0000313" key="4">
    <source>
        <dbReference type="EMBL" id="NMM63355.1"/>
    </source>
</evidence>
<dbReference type="Gene3D" id="1.10.10.1320">
    <property type="entry name" value="Anti-sigma factor, zinc-finger domain"/>
    <property type="match status" value="1"/>
</dbReference>
<dbReference type="InterPro" id="IPR027383">
    <property type="entry name" value="Znf_put"/>
</dbReference>
<evidence type="ECO:0000256" key="2">
    <source>
        <dbReference type="ARBA" id="ARBA00024438"/>
    </source>
</evidence>
<dbReference type="Pfam" id="PF13490">
    <property type="entry name" value="zf-HC2"/>
    <property type="match status" value="1"/>
</dbReference>
<organism evidence="4 5">
    <name type="scientific">Clostridium muellerianum</name>
    <dbReference type="NCBI Taxonomy" id="2716538"/>
    <lineage>
        <taxon>Bacteria</taxon>
        <taxon>Bacillati</taxon>
        <taxon>Bacillota</taxon>
        <taxon>Clostridia</taxon>
        <taxon>Eubacteriales</taxon>
        <taxon>Clostridiaceae</taxon>
        <taxon>Clostridium</taxon>
    </lineage>
</organism>
<comment type="similarity">
    <text evidence="1">Belongs to the zinc-associated anti-sigma factor (ZAS) superfamily. Anti-sigma-W factor family.</text>
</comment>
<dbReference type="RefSeq" id="WP_169297960.1">
    <property type="nucleotide sequence ID" value="NZ_JABBNI010000021.1"/>
</dbReference>
<evidence type="ECO:0000256" key="1">
    <source>
        <dbReference type="ARBA" id="ARBA00024353"/>
    </source>
</evidence>
<comment type="caution">
    <text evidence="4">The sequence shown here is derived from an EMBL/GenBank/DDBJ whole genome shotgun (WGS) entry which is preliminary data.</text>
</comment>
<sequence>MSCKLDKKFLYAYADNTIDPLEKIFVEEHLKHCDECIKTLELIHNIDKNLSTIDDDFIFPERLSLISELVAENCISKVEEKDFKLKITNMYRCYKTFKKNIKKPRKLYKQNLFNKFINKNIDKSIKFIEKPIKKAITKKIRKVKIFNLFNAS</sequence>
<dbReference type="InterPro" id="IPR041916">
    <property type="entry name" value="Anti_sigma_zinc_sf"/>
</dbReference>
<evidence type="ECO:0000259" key="3">
    <source>
        <dbReference type="Pfam" id="PF13490"/>
    </source>
</evidence>
<reference evidence="4 5" key="1">
    <citation type="submission" date="2020-04" db="EMBL/GenBank/DDBJ databases">
        <authorList>
            <person name="Doyle D.A."/>
        </authorList>
    </citation>
    <scope>NUCLEOTIDE SEQUENCE [LARGE SCALE GENOMIC DNA]</scope>
    <source>
        <strain evidence="4 5">P21</strain>
    </source>
</reference>
<gene>
    <name evidence="4" type="ORF">HBE96_11835</name>
</gene>
<dbReference type="AlphaFoldDB" id="A0A7Y0EJ53"/>
<evidence type="ECO:0000313" key="5">
    <source>
        <dbReference type="Proteomes" id="UP000537131"/>
    </source>
</evidence>
<dbReference type="EMBL" id="JABBNI010000021">
    <property type="protein sequence ID" value="NMM63355.1"/>
    <property type="molecule type" value="Genomic_DNA"/>
</dbReference>
<protein>
    <recommendedName>
        <fullName evidence="2">Anti-sigma-W factor RsiW</fullName>
    </recommendedName>
</protein>
<feature type="domain" description="Putative zinc-finger" evidence="3">
    <location>
        <begin position="9"/>
        <end position="36"/>
    </location>
</feature>
<name>A0A7Y0EJ53_9CLOT</name>
<dbReference type="Proteomes" id="UP000537131">
    <property type="component" value="Unassembled WGS sequence"/>
</dbReference>
<keyword evidence="5" id="KW-1185">Reference proteome</keyword>
<reference evidence="4 5" key="2">
    <citation type="submission" date="2020-06" db="EMBL/GenBank/DDBJ databases">
        <title>Complete Genome Sequence of Clostridium muelleri sp. nov. P21T, an Acid-Alcohol Producing Acetogen Isolated from Old Hay.</title>
        <authorList>
            <person name="Duncan K.E."/>
            <person name="Tanner R.S."/>
        </authorList>
    </citation>
    <scope>NUCLEOTIDE SEQUENCE [LARGE SCALE GENOMIC DNA]</scope>
    <source>
        <strain evidence="4 5">P21</strain>
    </source>
</reference>
<proteinExistence type="inferred from homology"/>
<accession>A0A7Y0EJ53</accession>